<gene>
    <name evidence="8" type="ORF">WG66_15263</name>
    <name evidence="10" type="ORF">WG66_336</name>
    <name evidence="9" type="ORF">WG66_8022</name>
</gene>
<protein>
    <submittedName>
        <fullName evidence="10">Uncharacterized protein</fullName>
    </submittedName>
</protein>
<dbReference type="EMBL" id="LATX01000146">
    <property type="protein sequence ID" value="KTB47075.1"/>
    <property type="molecule type" value="Genomic_DNA"/>
</dbReference>
<feature type="transmembrane region" description="Helical" evidence="6">
    <location>
        <begin position="229"/>
        <end position="252"/>
    </location>
</feature>
<keyword evidence="3 6" id="KW-1133">Transmembrane helix</keyword>
<feature type="compositionally biased region" description="Polar residues" evidence="5">
    <location>
        <begin position="282"/>
        <end position="297"/>
    </location>
</feature>
<dbReference type="InterPro" id="IPR051694">
    <property type="entry name" value="Immunoregulatory_rcpt-like"/>
</dbReference>
<evidence type="ECO:0000313" key="10">
    <source>
        <dbReference type="EMBL" id="KTB47075.1"/>
    </source>
</evidence>
<comment type="caution">
    <text evidence="10">The sequence shown here is derived from an EMBL/GenBank/DDBJ whole genome shotgun (WGS) entry which is preliminary data.</text>
</comment>
<feature type="compositionally biased region" description="Low complexity" evidence="5">
    <location>
        <begin position="214"/>
        <end position="223"/>
    </location>
</feature>
<sequence length="346" mass="37797">MKRSLLLYTFLLGAPVVGRIITRYIDDELGDEVTGEKPKYFGSGWVQGSKCPVSQCRLRPDPAQARNGTWHFNSRSANDPPIGVNLTFTGEALQFVSWTYGETNFPECRFKRHGYGVYAFMDDEVEPVGGLFQTAVNASDPFKYFFQMYSNSSLANTTHILQLVSNPEGKTDSVFLFDYAQYSFDDGLPDDPASTAPPGPGPATSTDQSQATPSSNNGINNSNSPNVSAIVGIVVGSLGLIAVVTVVVLYILRRRRRRRRQQPEPNSRPYMLQALPDKAPRTSRSYTDTEATTSNGFATSTYTYDTLSTSEAAPVQEDDPPSYQSIFQRMASARAAATGGEKGSPG</sequence>
<dbReference type="GO" id="GO:0016020">
    <property type="term" value="C:membrane"/>
    <property type="evidence" value="ECO:0007669"/>
    <property type="project" value="UniProtKB-SubCell"/>
</dbReference>
<keyword evidence="7" id="KW-0732">Signal</keyword>
<evidence type="ECO:0000256" key="2">
    <source>
        <dbReference type="ARBA" id="ARBA00022692"/>
    </source>
</evidence>
<evidence type="ECO:0000256" key="5">
    <source>
        <dbReference type="SAM" id="MobiDB-lite"/>
    </source>
</evidence>
<dbReference type="GO" id="GO:0071944">
    <property type="term" value="C:cell periphery"/>
    <property type="evidence" value="ECO:0007669"/>
    <property type="project" value="UniProtKB-ARBA"/>
</dbReference>
<evidence type="ECO:0000313" key="9">
    <source>
        <dbReference type="EMBL" id="KTB39371.1"/>
    </source>
</evidence>
<evidence type="ECO:0000313" key="11">
    <source>
        <dbReference type="Proteomes" id="UP000054988"/>
    </source>
</evidence>
<dbReference type="Proteomes" id="UP000054988">
    <property type="component" value="Unassembled WGS sequence"/>
</dbReference>
<dbReference type="PANTHER" id="PTHR15549">
    <property type="entry name" value="PAIRED IMMUNOGLOBULIN-LIKE TYPE 2 RECEPTOR"/>
    <property type="match status" value="1"/>
</dbReference>
<evidence type="ECO:0000256" key="6">
    <source>
        <dbReference type="SAM" id="Phobius"/>
    </source>
</evidence>
<feature type="region of interest" description="Disordered" evidence="5">
    <location>
        <begin position="188"/>
        <end position="223"/>
    </location>
</feature>
<proteinExistence type="predicted"/>
<evidence type="ECO:0000256" key="1">
    <source>
        <dbReference type="ARBA" id="ARBA00004167"/>
    </source>
</evidence>
<organism evidence="10 11">
    <name type="scientific">Moniliophthora roreri</name>
    <name type="common">Frosty pod rot fungus</name>
    <name type="synonym">Monilia roreri</name>
    <dbReference type="NCBI Taxonomy" id="221103"/>
    <lineage>
        <taxon>Eukaryota</taxon>
        <taxon>Fungi</taxon>
        <taxon>Dikarya</taxon>
        <taxon>Basidiomycota</taxon>
        <taxon>Agaricomycotina</taxon>
        <taxon>Agaricomycetes</taxon>
        <taxon>Agaricomycetidae</taxon>
        <taxon>Agaricales</taxon>
        <taxon>Marasmiineae</taxon>
        <taxon>Marasmiaceae</taxon>
        <taxon>Moniliophthora</taxon>
    </lineage>
</organism>
<name>A0A0W0GEU6_MONRR</name>
<evidence type="ECO:0000256" key="7">
    <source>
        <dbReference type="SAM" id="SignalP"/>
    </source>
</evidence>
<dbReference type="EMBL" id="LATX01002250">
    <property type="protein sequence ID" value="KTB32185.1"/>
    <property type="molecule type" value="Genomic_DNA"/>
</dbReference>
<comment type="subcellular location">
    <subcellularLocation>
        <location evidence="1">Membrane</location>
        <topology evidence="1">Single-pass membrane protein</topology>
    </subcellularLocation>
</comment>
<dbReference type="AlphaFoldDB" id="A0A0W0GEU6"/>
<reference evidence="10 11" key="1">
    <citation type="submission" date="2015-12" db="EMBL/GenBank/DDBJ databases">
        <title>Draft genome sequence of Moniliophthora roreri, the causal agent of frosty pod rot of cacao.</title>
        <authorList>
            <person name="Aime M.C."/>
            <person name="Diaz-Valderrama J.R."/>
            <person name="Kijpornyongpan T."/>
            <person name="Phillips-Mora W."/>
        </authorList>
    </citation>
    <scope>NUCLEOTIDE SEQUENCE [LARGE SCALE GENOMIC DNA]</scope>
    <source>
        <strain evidence="10 11">MCA 2952</strain>
    </source>
</reference>
<feature type="region of interest" description="Disordered" evidence="5">
    <location>
        <begin position="258"/>
        <end position="297"/>
    </location>
</feature>
<evidence type="ECO:0000256" key="3">
    <source>
        <dbReference type="ARBA" id="ARBA00022989"/>
    </source>
</evidence>
<feature type="chain" id="PRO_5007439606" evidence="7">
    <location>
        <begin position="19"/>
        <end position="346"/>
    </location>
</feature>
<feature type="signal peptide" evidence="7">
    <location>
        <begin position="1"/>
        <end position="18"/>
    </location>
</feature>
<evidence type="ECO:0000313" key="8">
    <source>
        <dbReference type="EMBL" id="KTB32185.1"/>
    </source>
</evidence>
<keyword evidence="2 6" id="KW-0812">Transmembrane</keyword>
<evidence type="ECO:0000256" key="4">
    <source>
        <dbReference type="ARBA" id="ARBA00023136"/>
    </source>
</evidence>
<dbReference type="EMBL" id="LATX01001682">
    <property type="protein sequence ID" value="KTB39371.1"/>
    <property type="molecule type" value="Genomic_DNA"/>
</dbReference>
<accession>A0A0W0GEU6</accession>
<keyword evidence="4 6" id="KW-0472">Membrane</keyword>